<proteinExistence type="predicted"/>
<keyword evidence="1" id="KW-1185">Reference proteome</keyword>
<dbReference type="Proteomes" id="UP000000437">
    <property type="component" value="Chromosome 11"/>
</dbReference>
<protein>
    <submittedName>
        <fullName evidence="2">Uncharacterized protein isoform X2</fullName>
    </submittedName>
</protein>
<sequence>MKLNISWRFFFFCLVWKLSNVWEAFVSNIGCDSNIVKAEECKSEDTCATKREMKIRFSLSVISEDVLDTASLPDDYEEEHNDCFLDDSSLVALANMTLSVVDDQDPDADDPFCSCDQSFNEMVITPDQADYACISLEIKRLIKEKRNMYLKSKEECKFVSPGGTNDIFLEDTMSAKITIFHVMVAEDLNKAKAVVLNFTDTENFFCCINNGEETKLTIKRYKQEQLRNSTSDPVKPSLVFYMSQTPDGFYHFESALHRGWFLHTVNCNVKMQKCDRKTTGNQFNFIASD</sequence>
<evidence type="ECO:0000313" key="1">
    <source>
        <dbReference type="Proteomes" id="UP000000437"/>
    </source>
</evidence>
<organism evidence="1 2">
    <name type="scientific">Danio rerio</name>
    <name type="common">Zebrafish</name>
    <name type="synonym">Brachydanio rerio</name>
    <dbReference type="NCBI Taxonomy" id="7955"/>
    <lineage>
        <taxon>Eukaryota</taxon>
        <taxon>Metazoa</taxon>
        <taxon>Chordata</taxon>
        <taxon>Craniata</taxon>
        <taxon>Vertebrata</taxon>
        <taxon>Euteleostomi</taxon>
        <taxon>Actinopterygii</taxon>
        <taxon>Neopterygii</taxon>
        <taxon>Teleostei</taxon>
        <taxon>Ostariophysi</taxon>
        <taxon>Cypriniformes</taxon>
        <taxon>Danionidae</taxon>
        <taxon>Danioninae</taxon>
        <taxon>Danio</taxon>
    </lineage>
</organism>
<dbReference type="RefSeq" id="XP_073771552.1">
    <property type="nucleotide sequence ID" value="XM_073915451.1"/>
</dbReference>
<reference evidence="2" key="1">
    <citation type="submission" date="2025-08" db="UniProtKB">
        <authorList>
            <consortium name="RefSeq"/>
        </authorList>
    </citation>
    <scope>IDENTIFICATION</scope>
    <source>
        <strain evidence="2">Tuebingen</strain>
        <tissue evidence="2">Fibroblasts and whole tissue</tissue>
    </source>
</reference>
<evidence type="ECO:0000313" key="2">
    <source>
        <dbReference type="RefSeq" id="XP_073771552.1"/>
    </source>
</evidence>
<gene>
    <name evidence="2" type="primary">si:ch73-226l13.2</name>
    <name evidence="2" type="synonym">il-1FMB</name>
</gene>
<name>A0AC58GP93_DANRE</name>
<accession>A0AC58GP93</accession>